<dbReference type="EMBL" id="JAAGWB010000073">
    <property type="protein sequence ID" value="NEN53516.1"/>
    <property type="molecule type" value="Genomic_DNA"/>
</dbReference>
<keyword evidence="1" id="KW-1133">Transmembrane helix</keyword>
<proteinExistence type="predicted"/>
<keyword evidence="1" id="KW-0812">Transmembrane</keyword>
<evidence type="ECO:0000313" key="6">
    <source>
        <dbReference type="Proteomes" id="UP000471152"/>
    </source>
</evidence>
<evidence type="ECO:0000313" key="3">
    <source>
        <dbReference type="EMBL" id="NEK96597.1"/>
    </source>
</evidence>
<dbReference type="AlphaFoldDB" id="A0A6P0EZL0"/>
<dbReference type="Pfam" id="PF20182">
    <property type="entry name" value="DUF6545"/>
    <property type="match status" value="1"/>
</dbReference>
<dbReference type="InterPro" id="IPR050039">
    <property type="entry name" value="MAB_1171c-like"/>
</dbReference>
<reference evidence="4 6" key="2">
    <citation type="submission" date="2020-02" db="EMBL/GenBank/DDBJ databases">
        <title>The WGS of Modestobacter muralis DSM 100205.</title>
        <authorList>
            <person name="Jiang Z."/>
        </authorList>
    </citation>
    <scope>NUCLEOTIDE SEQUENCE [LARGE SCALE GENOMIC DNA]</scope>
    <source>
        <strain evidence="4 6">DSM 100205</strain>
    </source>
</reference>
<evidence type="ECO:0000313" key="4">
    <source>
        <dbReference type="EMBL" id="NEN53516.1"/>
    </source>
</evidence>
<dbReference type="Proteomes" id="UP000471152">
    <property type="component" value="Unassembled WGS sequence"/>
</dbReference>
<feature type="transmembrane region" description="Helical" evidence="1">
    <location>
        <begin position="176"/>
        <end position="196"/>
    </location>
</feature>
<protein>
    <recommendedName>
        <fullName evidence="2">DUF6545 domain-containing protein</fullName>
    </recommendedName>
</protein>
<feature type="domain" description="DUF6545" evidence="2">
    <location>
        <begin position="242"/>
        <end position="361"/>
    </location>
</feature>
<comment type="caution">
    <text evidence="3">The sequence shown here is derived from an EMBL/GenBank/DDBJ whole genome shotgun (WGS) entry which is preliminary data.</text>
</comment>
<keyword evidence="1" id="KW-0472">Membrane</keyword>
<feature type="transmembrane region" description="Helical" evidence="1">
    <location>
        <begin position="144"/>
        <end position="164"/>
    </location>
</feature>
<feature type="transmembrane region" description="Helical" evidence="1">
    <location>
        <begin position="216"/>
        <end position="235"/>
    </location>
</feature>
<accession>A0A6P0EZL0</accession>
<organism evidence="3 5">
    <name type="scientific">Modestobacter muralis</name>
    <dbReference type="NCBI Taxonomy" id="1608614"/>
    <lineage>
        <taxon>Bacteria</taxon>
        <taxon>Bacillati</taxon>
        <taxon>Actinomycetota</taxon>
        <taxon>Actinomycetes</taxon>
        <taxon>Geodermatophilales</taxon>
        <taxon>Geodermatophilaceae</taxon>
        <taxon>Modestobacter</taxon>
    </lineage>
</organism>
<evidence type="ECO:0000256" key="1">
    <source>
        <dbReference type="SAM" id="Phobius"/>
    </source>
</evidence>
<reference evidence="3 5" key="1">
    <citation type="submission" date="2020-01" db="EMBL/GenBank/DDBJ databases">
        <title>the WGS Modestobacter muralis CPCC 204518.</title>
        <authorList>
            <person name="Jiang Z."/>
        </authorList>
    </citation>
    <scope>NUCLEOTIDE SEQUENCE [LARGE SCALE GENOMIC DNA]</scope>
    <source>
        <strain evidence="3 5">DSM 100205</strain>
    </source>
</reference>
<dbReference type="InterPro" id="IPR046675">
    <property type="entry name" value="DUF6545"/>
</dbReference>
<dbReference type="RefSeq" id="WP_163613391.1">
    <property type="nucleotide sequence ID" value="NZ_JAAGWB010000073.1"/>
</dbReference>
<evidence type="ECO:0000313" key="5">
    <source>
        <dbReference type="Proteomes" id="UP000468828"/>
    </source>
</evidence>
<dbReference type="Proteomes" id="UP000468828">
    <property type="component" value="Unassembled WGS sequence"/>
</dbReference>
<keyword evidence="5" id="KW-1185">Reference proteome</keyword>
<name>A0A6P0EZL0_9ACTN</name>
<gene>
    <name evidence="4" type="ORF">G3R41_21675</name>
    <name evidence="3" type="ORF">GCU67_20860</name>
</gene>
<sequence>MLLTVAVVFWLAAIVRAWRWRQAPGSPSLRAIAIALLSIAVALTLDLPAVQRLLTEGPLQSGTPDNVADLGKQLAIVTGAWACQSLLLHLTRGAAVTAESERSRARLALAVAVVSTVIYLVPLVDPSTARDPDAGIAQPFITESRLLVLVYAGTVLFFVMRLCWTHTGSGSLGSGVRVMGAGCGVMVAYAITRMTYFAVAHYGSTQLPTLYRAGDLLQVLGLTLIAIGTLIPRVGRTLASHRARRAYDQLEPLWALVTQRVPQVVFATAPDRDVTAWQLDRRVIEIQDALVVLAGSLDLPPANDRQDGAAAARLAAALADAPRSTRVVVGGTATDNTGVSPIAPPEGTDPVSWLVQVSRALPRVATRDGSPKETR</sequence>
<dbReference type="EMBL" id="JAAGWH010000069">
    <property type="protein sequence ID" value="NEK96597.1"/>
    <property type="molecule type" value="Genomic_DNA"/>
</dbReference>
<feature type="transmembrane region" description="Helical" evidence="1">
    <location>
        <begin position="107"/>
        <end position="124"/>
    </location>
</feature>
<evidence type="ECO:0000259" key="2">
    <source>
        <dbReference type="Pfam" id="PF20182"/>
    </source>
</evidence>
<dbReference type="NCBIfam" id="NF042915">
    <property type="entry name" value="MAB_1171c_fam"/>
    <property type="match status" value="1"/>
</dbReference>